<reference evidence="1 3" key="1">
    <citation type="journal article" date="2019" name="Sci. Rep.">
        <title>Orb-weaving spider Araneus ventricosus genome elucidates the spidroin gene catalogue.</title>
        <authorList>
            <person name="Kono N."/>
            <person name="Nakamura H."/>
            <person name="Ohtoshi R."/>
            <person name="Moran D.A.P."/>
            <person name="Shinohara A."/>
            <person name="Yoshida Y."/>
            <person name="Fujiwara M."/>
            <person name="Mori M."/>
            <person name="Tomita M."/>
            <person name="Arakawa K."/>
        </authorList>
    </citation>
    <scope>NUCLEOTIDE SEQUENCE [LARGE SCALE GENOMIC DNA]</scope>
</reference>
<evidence type="ECO:0000313" key="2">
    <source>
        <dbReference type="EMBL" id="GBN90540.1"/>
    </source>
</evidence>
<dbReference type="EMBL" id="BGPR01023395">
    <property type="protein sequence ID" value="GBN90540.1"/>
    <property type="molecule type" value="Genomic_DNA"/>
</dbReference>
<evidence type="ECO:0000313" key="1">
    <source>
        <dbReference type="EMBL" id="GBN90535.1"/>
    </source>
</evidence>
<comment type="caution">
    <text evidence="1">The sequence shown here is derived from an EMBL/GenBank/DDBJ whole genome shotgun (WGS) entry which is preliminary data.</text>
</comment>
<accession>A0A4Y2SUC8</accession>
<proteinExistence type="predicted"/>
<protein>
    <submittedName>
        <fullName evidence="1">Uncharacterized protein</fullName>
    </submittedName>
</protein>
<gene>
    <name evidence="1" type="ORF">AVEN_268562_1</name>
    <name evidence="2" type="ORF">AVEN_54329_1</name>
</gene>
<name>A0A4Y2SUC8_ARAVE</name>
<sequence length="112" mass="12458">MVMNAKNRTLKMRICLFLAPERTVPTRRCACAQNIISEAVPGGGIRGRNNRVWWFPRVSSTFTRSDTNDLFPVEIPQTVGVCDPSANIAGPSTTHYGCLYQRHTRYAAPCAT</sequence>
<organism evidence="1 3">
    <name type="scientific">Araneus ventricosus</name>
    <name type="common">Orbweaver spider</name>
    <name type="synonym">Epeira ventricosa</name>
    <dbReference type="NCBI Taxonomy" id="182803"/>
    <lineage>
        <taxon>Eukaryota</taxon>
        <taxon>Metazoa</taxon>
        <taxon>Ecdysozoa</taxon>
        <taxon>Arthropoda</taxon>
        <taxon>Chelicerata</taxon>
        <taxon>Arachnida</taxon>
        <taxon>Araneae</taxon>
        <taxon>Araneomorphae</taxon>
        <taxon>Entelegynae</taxon>
        <taxon>Araneoidea</taxon>
        <taxon>Araneidae</taxon>
        <taxon>Araneus</taxon>
    </lineage>
</organism>
<dbReference type="EMBL" id="BGPR01023393">
    <property type="protein sequence ID" value="GBN90535.1"/>
    <property type="molecule type" value="Genomic_DNA"/>
</dbReference>
<keyword evidence="3" id="KW-1185">Reference proteome</keyword>
<dbReference type="AlphaFoldDB" id="A0A4Y2SUC8"/>
<evidence type="ECO:0000313" key="3">
    <source>
        <dbReference type="Proteomes" id="UP000499080"/>
    </source>
</evidence>
<dbReference type="Proteomes" id="UP000499080">
    <property type="component" value="Unassembled WGS sequence"/>
</dbReference>